<dbReference type="SMART" id="SM00175">
    <property type="entry name" value="RAB"/>
    <property type="match status" value="1"/>
</dbReference>
<protein>
    <submittedName>
        <fullName evidence="4">ADP-ribosylation factor J</fullName>
    </submittedName>
</protein>
<dbReference type="Pfam" id="PF00025">
    <property type="entry name" value="Arf"/>
    <property type="match status" value="1"/>
</dbReference>
<dbReference type="Proteomes" id="UP001281761">
    <property type="component" value="Unassembled WGS sequence"/>
</dbReference>
<dbReference type="NCBIfam" id="TIGR00231">
    <property type="entry name" value="small_GTP"/>
    <property type="match status" value="1"/>
</dbReference>
<dbReference type="SMART" id="SM00178">
    <property type="entry name" value="SAR"/>
    <property type="match status" value="1"/>
</dbReference>
<dbReference type="PRINTS" id="PR00328">
    <property type="entry name" value="SAR1GTPBP"/>
</dbReference>
<dbReference type="EMBL" id="JARBJD010000194">
    <property type="protein sequence ID" value="KAK2947648.1"/>
    <property type="molecule type" value="Genomic_DNA"/>
</dbReference>
<name>A0ABQ9X769_9EUKA</name>
<dbReference type="InterPro" id="IPR044612">
    <property type="entry name" value="ARL2/3"/>
</dbReference>
<keyword evidence="2 3" id="KW-0342">GTP-binding</keyword>
<accession>A0ABQ9X769</accession>
<comment type="caution">
    <text evidence="4">The sequence shown here is derived from an EMBL/GenBank/DDBJ whole genome shotgun (WGS) entry which is preliminary data.</text>
</comment>
<dbReference type="SMART" id="SM00177">
    <property type="entry name" value="ARF"/>
    <property type="match status" value="1"/>
</dbReference>
<evidence type="ECO:0000313" key="5">
    <source>
        <dbReference type="Proteomes" id="UP001281761"/>
    </source>
</evidence>
<dbReference type="SUPFAM" id="SSF52540">
    <property type="entry name" value="P-loop containing nucleoside triphosphate hydrolases"/>
    <property type="match status" value="1"/>
</dbReference>
<keyword evidence="1 3" id="KW-0547">Nucleotide-binding</keyword>
<organism evidence="4 5">
    <name type="scientific">Blattamonas nauphoetae</name>
    <dbReference type="NCBI Taxonomy" id="2049346"/>
    <lineage>
        <taxon>Eukaryota</taxon>
        <taxon>Metamonada</taxon>
        <taxon>Preaxostyla</taxon>
        <taxon>Oxymonadida</taxon>
        <taxon>Blattamonas</taxon>
    </lineage>
</organism>
<dbReference type="Gene3D" id="3.40.50.300">
    <property type="entry name" value="P-loop containing nucleotide triphosphate hydrolases"/>
    <property type="match status" value="1"/>
</dbReference>
<dbReference type="PROSITE" id="PS51417">
    <property type="entry name" value="ARF"/>
    <property type="match status" value="1"/>
</dbReference>
<dbReference type="InterPro" id="IPR006689">
    <property type="entry name" value="Small_GTPase_ARF/SAR"/>
</dbReference>
<gene>
    <name evidence="4" type="ORF">BLNAU_17400</name>
</gene>
<dbReference type="InterPro" id="IPR027417">
    <property type="entry name" value="P-loop_NTPase"/>
</dbReference>
<keyword evidence="5" id="KW-1185">Reference proteome</keyword>
<evidence type="ECO:0000256" key="3">
    <source>
        <dbReference type="RuleBase" id="RU003925"/>
    </source>
</evidence>
<sequence length="182" mass="19979">MGFLSLFSFFKKQEKKMGMLVLGLDNAGKTTILAQLADEEITSVAPTTGFNVKTVQHAGLTMNVWDIGGQKAIRKYWKRYFKNADCIIFVVDSTDQPRLEEAAVEFSQLLTEPELKGHPILVFANKQDLSGASTAAEVATALDLVTISDRPWQIQGCSAKTGEGIEAGLQWLLKSLDLPTDK</sequence>
<dbReference type="InterPro" id="IPR005225">
    <property type="entry name" value="Small_GTP-bd"/>
</dbReference>
<reference evidence="4 5" key="1">
    <citation type="journal article" date="2022" name="bioRxiv">
        <title>Genomics of Preaxostyla Flagellates Illuminates Evolutionary Transitions and the Path Towards Mitochondrial Loss.</title>
        <authorList>
            <person name="Novak L.V.F."/>
            <person name="Treitli S.C."/>
            <person name="Pyrih J."/>
            <person name="Halakuc P."/>
            <person name="Pipaliya S.V."/>
            <person name="Vacek V."/>
            <person name="Brzon O."/>
            <person name="Soukal P."/>
            <person name="Eme L."/>
            <person name="Dacks J.B."/>
            <person name="Karnkowska A."/>
            <person name="Elias M."/>
            <person name="Hampl V."/>
        </authorList>
    </citation>
    <scope>NUCLEOTIDE SEQUENCE [LARGE SCALE GENOMIC DNA]</scope>
    <source>
        <strain evidence="4">NAU3</strain>
        <tissue evidence="4">Gut</tissue>
    </source>
</reference>
<comment type="similarity">
    <text evidence="3">Belongs to the small GTPase superfamily. Arf family.</text>
</comment>
<proteinExistence type="inferred from homology"/>
<evidence type="ECO:0000313" key="4">
    <source>
        <dbReference type="EMBL" id="KAK2947648.1"/>
    </source>
</evidence>
<evidence type="ECO:0000256" key="2">
    <source>
        <dbReference type="ARBA" id="ARBA00023134"/>
    </source>
</evidence>
<evidence type="ECO:0000256" key="1">
    <source>
        <dbReference type="ARBA" id="ARBA00022741"/>
    </source>
</evidence>
<dbReference type="PANTHER" id="PTHR45697">
    <property type="entry name" value="ADP-RIBOSYLATION FACTOR-LIKE PROTEIN 2-RELATED"/>
    <property type="match status" value="1"/>
</dbReference>